<name>G3ACA3_9RALS</name>
<protein>
    <recommendedName>
        <fullName evidence="2">HNH domain-containing protein</fullName>
    </recommendedName>
</protein>
<dbReference type="EMBL" id="FR854092">
    <property type="protein sequence ID" value="CCA87186.1"/>
    <property type="molecule type" value="Genomic_DNA"/>
</dbReference>
<reference evidence="1" key="2">
    <citation type="submission" date="2011-04" db="EMBL/GenBank/DDBJ databases">
        <authorList>
            <person name="Genoscope - CEA"/>
        </authorList>
    </citation>
    <scope>NUCLEOTIDE SEQUENCE</scope>
    <source>
        <strain evidence="1">R24</strain>
    </source>
</reference>
<accession>G3ACA3</accession>
<organism evidence="1">
    <name type="scientific">Ralstonia syzygii R24</name>
    <dbReference type="NCBI Taxonomy" id="907261"/>
    <lineage>
        <taxon>Bacteria</taxon>
        <taxon>Pseudomonadati</taxon>
        <taxon>Pseudomonadota</taxon>
        <taxon>Betaproteobacteria</taxon>
        <taxon>Burkholderiales</taxon>
        <taxon>Burkholderiaceae</taxon>
        <taxon>Ralstonia</taxon>
        <taxon>Ralstonia solanacearum species complex</taxon>
    </lineage>
</organism>
<dbReference type="Gene3D" id="1.10.30.50">
    <property type="match status" value="1"/>
</dbReference>
<dbReference type="AlphaFoldDB" id="G3ACA3"/>
<proteinExistence type="predicted"/>
<evidence type="ECO:0000313" key="1">
    <source>
        <dbReference type="EMBL" id="CCA87186.1"/>
    </source>
</evidence>
<evidence type="ECO:0008006" key="2">
    <source>
        <dbReference type="Google" id="ProtNLM"/>
    </source>
</evidence>
<reference evidence="1" key="1">
    <citation type="journal article" date="2011" name="PLoS ONE">
        <title>Ralstonia syzygii, the Blood Disease Bacterium and some Asian R. solanacearum strains form a single genomic species despite divergent lifestyles.</title>
        <authorList>
            <person name="Remenant B."/>
            <person name="de Cambiaire J.C."/>
            <person name="Cellier G."/>
            <person name="Jacobs J.M."/>
            <person name="Mangenot S."/>
            <person name="Barbe V."/>
            <person name="Lajus A."/>
            <person name="Vallenet D."/>
            <person name="Medigue C."/>
            <person name="Fegan M."/>
            <person name="Allen C."/>
            <person name="Prior P."/>
        </authorList>
    </citation>
    <scope>NUCLEOTIDE SEQUENCE</scope>
    <source>
        <strain evidence="1">R24</strain>
    </source>
</reference>
<sequence>MPPLKEWVDKLVTIDSAKKKIPFIAEDLGLDGRLRQTPEIYRHGLSLGSAKSIISHLKPYSIFKKRRTTIAHAFASALAPTDFYEEDKVQVALQALGQDPDSLHCVYCFRPAQTWDHLFNLVKGGESNGYGHQIGNLVPCCRDCNSSKGGKPFEAYIDGLHTLSEESRAKVKARLRAHSELARMNRARPSPSERALLQKYRNIQNQVLALLQEADACAEDIRTERQKRHWRMPRRL</sequence>
<gene>
    <name evidence="1" type="ORF">RALSY_mp30506</name>
</gene>